<feature type="compositionally biased region" description="Polar residues" evidence="1">
    <location>
        <begin position="324"/>
        <end position="339"/>
    </location>
</feature>
<comment type="caution">
    <text evidence="2">The sequence shown here is derived from an EMBL/GenBank/DDBJ whole genome shotgun (WGS) entry which is preliminary data.</text>
</comment>
<name>A0A5J4VG42_9EUKA</name>
<sequence length="544" mass="61727">MKKERKIEFDKKQQAKIQQQPQPQQSQMQKDPEVNKNQTQMRSELKNPISLIQSDQKTQANPNIDLNYISPQHNTPRKPSSPHLQQYQPSPSLEETLTILRTISPRYPRGYKEREPEPKQPKLQQYAVLMDVIEKFHEIMKLIIEEEKKIPKVMLLRQYKEYPNKDGPLFFFPPKNYCPTPILRPNDLNLSEEQWKQFDGDVPWANLPRGSCIPGLLNVSDEVAGFINIYPQIYQSILEAVIGLIIFAAEQIVQSETETEDQEQLTNELERIVADGTDDNGDNDQSEHAIESKHFTNGNDGLRENDSGTQLQATINGEANPEINITKTSANTPPHNVNGSDRLEGNGCETQFQATTNENGHENDQAIDNTGNENNNEQTNDNRTGGQQNNQGSNYETQHEQDSGNNKPREIGSSHTTHSEQELRNPNISQPKWPTTSNHHTTRTSKTGQLKSVPNKSLGSPEARANSDTPNHFTPKQEQRKKADATRPVQDPRNRNKDSTPITRQKQSTTPRLTSRIGWTEQKGKEEGCFCDIDLGIRFSVDCG</sequence>
<feature type="compositionally biased region" description="Low complexity" evidence="1">
    <location>
        <begin position="15"/>
        <end position="29"/>
    </location>
</feature>
<feature type="region of interest" description="Disordered" evidence="1">
    <location>
        <begin position="1"/>
        <end position="97"/>
    </location>
</feature>
<organism evidence="2 3">
    <name type="scientific">Streblomastix strix</name>
    <dbReference type="NCBI Taxonomy" id="222440"/>
    <lineage>
        <taxon>Eukaryota</taxon>
        <taxon>Metamonada</taxon>
        <taxon>Preaxostyla</taxon>
        <taxon>Oxymonadida</taxon>
        <taxon>Streblomastigidae</taxon>
        <taxon>Streblomastix</taxon>
    </lineage>
</organism>
<evidence type="ECO:0000256" key="1">
    <source>
        <dbReference type="SAM" id="MobiDB-lite"/>
    </source>
</evidence>
<dbReference type="Proteomes" id="UP000324800">
    <property type="component" value="Unassembled WGS sequence"/>
</dbReference>
<reference evidence="2 3" key="1">
    <citation type="submission" date="2019-03" db="EMBL/GenBank/DDBJ databases">
        <title>Single cell metagenomics reveals metabolic interactions within the superorganism composed of flagellate Streblomastix strix and complex community of Bacteroidetes bacteria on its surface.</title>
        <authorList>
            <person name="Treitli S.C."/>
            <person name="Kolisko M."/>
            <person name="Husnik F."/>
            <person name="Keeling P."/>
            <person name="Hampl V."/>
        </authorList>
    </citation>
    <scope>NUCLEOTIDE SEQUENCE [LARGE SCALE GENOMIC DNA]</scope>
    <source>
        <strain evidence="2">ST1C</strain>
    </source>
</reference>
<accession>A0A5J4VG42</accession>
<proteinExistence type="predicted"/>
<evidence type="ECO:0000313" key="2">
    <source>
        <dbReference type="EMBL" id="KAA6381339.1"/>
    </source>
</evidence>
<feature type="compositionally biased region" description="Polar residues" evidence="1">
    <location>
        <begin position="383"/>
        <end position="396"/>
    </location>
</feature>
<feature type="compositionally biased region" description="Polar residues" evidence="1">
    <location>
        <begin position="348"/>
        <end position="358"/>
    </location>
</feature>
<evidence type="ECO:0000313" key="3">
    <source>
        <dbReference type="Proteomes" id="UP000324800"/>
    </source>
</evidence>
<feature type="compositionally biased region" description="Basic and acidic residues" evidence="1">
    <location>
        <begin position="1"/>
        <end position="13"/>
    </location>
</feature>
<feature type="non-terminal residue" evidence="2">
    <location>
        <position position="544"/>
    </location>
</feature>
<feature type="compositionally biased region" description="Polar residues" evidence="1">
    <location>
        <begin position="499"/>
        <end position="513"/>
    </location>
</feature>
<protein>
    <submittedName>
        <fullName evidence="2">Uncharacterized protein</fullName>
    </submittedName>
</protein>
<feature type="region of interest" description="Disordered" evidence="1">
    <location>
        <begin position="324"/>
        <end position="516"/>
    </location>
</feature>
<feature type="compositionally biased region" description="Polar residues" evidence="1">
    <location>
        <begin position="50"/>
        <end position="97"/>
    </location>
</feature>
<feature type="compositionally biased region" description="Polar residues" evidence="1">
    <location>
        <begin position="424"/>
        <end position="458"/>
    </location>
</feature>
<feature type="compositionally biased region" description="Basic and acidic residues" evidence="1">
    <location>
        <begin position="475"/>
        <end position="498"/>
    </location>
</feature>
<dbReference type="AlphaFoldDB" id="A0A5J4VG42"/>
<gene>
    <name evidence="2" type="ORF">EZS28_023131</name>
</gene>
<dbReference type="EMBL" id="SNRW01007376">
    <property type="protein sequence ID" value="KAA6381339.1"/>
    <property type="molecule type" value="Genomic_DNA"/>
</dbReference>
<feature type="compositionally biased region" description="Basic and acidic residues" evidence="1">
    <location>
        <begin position="397"/>
        <end position="423"/>
    </location>
</feature>
<feature type="compositionally biased region" description="Low complexity" evidence="1">
    <location>
        <begin position="368"/>
        <end position="382"/>
    </location>
</feature>